<dbReference type="InterPro" id="IPR009057">
    <property type="entry name" value="Homeodomain-like_sf"/>
</dbReference>
<evidence type="ECO:0000256" key="7">
    <source>
        <dbReference type="ARBA" id="ARBA00023155"/>
    </source>
</evidence>
<dbReference type="GO" id="GO:0046872">
    <property type="term" value="F:metal ion binding"/>
    <property type="evidence" value="ECO:0007669"/>
    <property type="project" value="UniProtKB-KW"/>
</dbReference>
<accession>A0AAV2TSN7</accession>
<keyword evidence="5 10" id="KW-0440">LIM domain</keyword>
<feature type="compositionally biased region" description="Basic and acidic residues" evidence="12">
    <location>
        <begin position="244"/>
        <end position="253"/>
    </location>
</feature>
<evidence type="ECO:0000259" key="14">
    <source>
        <dbReference type="PROSITE" id="PS50071"/>
    </source>
</evidence>
<keyword evidence="2 10" id="KW-0479">Metal-binding</keyword>
<evidence type="ECO:0000256" key="2">
    <source>
        <dbReference type="ARBA" id="ARBA00022723"/>
    </source>
</evidence>
<evidence type="ECO:0000256" key="12">
    <source>
        <dbReference type="SAM" id="MobiDB-lite"/>
    </source>
</evidence>
<feature type="DNA-binding region" description="Homeobox" evidence="9">
    <location>
        <begin position="311"/>
        <end position="370"/>
    </location>
</feature>
<feature type="compositionally biased region" description="Polar residues" evidence="12">
    <location>
        <begin position="388"/>
        <end position="412"/>
    </location>
</feature>
<dbReference type="PANTHER" id="PTHR24208:SF166">
    <property type="entry name" value="LIM HOMEOBOX TRANSCRIPTION FACTOR 1 ALPHA, ISOFORM B"/>
    <property type="match status" value="1"/>
</dbReference>
<feature type="region of interest" description="Disordered" evidence="12">
    <location>
        <begin position="366"/>
        <end position="447"/>
    </location>
</feature>
<dbReference type="GO" id="GO:0000977">
    <property type="term" value="F:RNA polymerase II transcription regulatory region sequence-specific DNA binding"/>
    <property type="evidence" value="ECO:0007669"/>
    <property type="project" value="TreeGrafter"/>
</dbReference>
<keyword evidence="8 9" id="KW-0539">Nucleus</keyword>
<protein>
    <submittedName>
        <fullName evidence="15">Uncharacterized protein</fullName>
    </submittedName>
</protein>
<evidence type="ECO:0000256" key="11">
    <source>
        <dbReference type="RuleBase" id="RU000682"/>
    </source>
</evidence>
<organism evidence="15 16">
    <name type="scientific">Calicophoron daubneyi</name>
    <name type="common">Rumen fluke</name>
    <name type="synonym">Paramphistomum daubneyi</name>
    <dbReference type="NCBI Taxonomy" id="300641"/>
    <lineage>
        <taxon>Eukaryota</taxon>
        <taxon>Metazoa</taxon>
        <taxon>Spiralia</taxon>
        <taxon>Lophotrochozoa</taxon>
        <taxon>Platyhelminthes</taxon>
        <taxon>Trematoda</taxon>
        <taxon>Digenea</taxon>
        <taxon>Plagiorchiida</taxon>
        <taxon>Pronocephalata</taxon>
        <taxon>Paramphistomoidea</taxon>
        <taxon>Paramphistomidae</taxon>
        <taxon>Calicophoron</taxon>
    </lineage>
</organism>
<dbReference type="SMART" id="SM00132">
    <property type="entry name" value="LIM"/>
    <property type="match status" value="2"/>
</dbReference>
<feature type="compositionally biased region" description="Low complexity" evidence="12">
    <location>
        <begin position="216"/>
        <end position="230"/>
    </location>
</feature>
<dbReference type="Pfam" id="PF00412">
    <property type="entry name" value="LIM"/>
    <property type="match status" value="2"/>
</dbReference>
<evidence type="ECO:0000256" key="5">
    <source>
        <dbReference type="ARBA" id="ARBA00023038"/>
    </source>
</evidence>
<keyword evidence="6 9" id="KW-0238">DNA-binding</keyword>
<dbReference type="PROSITE" id="PS50071">
    <property type="entry name" value="HOMEOBOX_2"/>
    <property type="match status" value="1"/>
</dbReference>
<dbReference type="PROSITE" id="PS00478">
    <property type="entry name" value="LIM_DOMAIN_1"/>
    <property type="match status" value="1"/>
</dbReference>
<comment type="subcellular location">
    <subcellularLocation>
        <location evidence="1 9 11">Nucleus</location>
    </subcellularLocation>
</comment>
<dbReference type="Gene3D" id="2.10.110.10">
    <property type="entry name" value="Cysteine Rich Protein"/>
    <property type="match status" value="2"/>
</dbReference>
<evidence type="ECO:0000256" key="8">
    <source>
        <dbReference type="ARBA" id="ARBA00023242"/>
    </source>
</evidence>
<dbReference type="PROSITE" id="PS50023">
    <property type="entry name" value="LIM_DOMAIN_2"/>
    <property type="match status" value="1"/>
</dbReference>
<proteinExistence type="predicted"/>
<evidence type="ECO:0000313" key="16">
    <source>
        <dbReference type="Proteomes" id="UP001497525"/>
    </source>
</evidence>
<dbReference type="Gene3D" id="1.10.10.60">
    <property type="entry name" value="Homeodomain-like"/>
    <property type="match status" value="1"/>
</dbReference>
<feature type="compositionally biased region" description="Polar residues" evidence="12">
    <location>
        <begin position="231"/>
        <end position="241"/>
    </location>
</feature>
<evidence type="ECO:0000256" key="1">
    <source>
        <dbReference type="ARBA" id="ARBA00004123"/>
    </source>
</evidence>
<evidence type="ECO:0000259" key="13">
    <source>
        <dbReference type="PROSITE" id="PS50023"/>
    </source>
</evidence>
<evidence type="ECO:0000256" key="6">
    <source>
        <dbReference type="ARBA" id="ARBA00023125"/>
    </source>
</evidence>
<evidence type="ECO:0000256" key="3">
    <source>
        <dbReference type="ARBA" id="ARBA00022737"/>
    </source>
</evidence>
<dbReference type="AlphaFoldDB" id="A0AAV2TSN7"/>
<dbReference type="CDD" id="cd00086">
    <property type="entry name" value="homeodomain"/>
    <property type="match status" value="1"/>
</dbReference>
<dbReference type="GO" id="GO:0000981">
    <property type="term" value="F:DNA-binding transcription factor activity, RNA polymerase II-specific"/>
    <property type="evidence" value="ECO:0007669"/>
    <property type="project" value="InterPro"/>
</dbReference>
<feature type="region of interest" description="Disordered" evidence="12">
    <location>
        <begin position="16"/>
        <end position="58"/>
    </location>
</feature>
<dbReference type="Pfam" id="PF00046">
    <property type="entry name" value="Homeodomain"/>
    <property type="match status" value="1"/>
</dbReference>
<dbReference type="InterPro" id="IPR001781">
    <property type="entry name" value="Znf_LIM"/>
</dbReference>
<feature type="region of interest" description="Disordered" evidence="12">
    <location>
        <begin position="216"/>
        <end position="259"/>
    </location>
</feature>
<keyword evidence="3" id="KW-0677">Repeat</keyword>
<evidence type="ECO:0000256" key="10">
    <source>
        <dbReference type="PROSITE-ProRule" id="PRU00125"/>
    </source>
</evidence>
<dbReference type="PROSITE" id="PS00027">
    <property type="entry name" value="HOMEOBOX_1"/>
    <property type="match status" value="1"/>
</dbReference>
<dbReference type="GO" id="GO:0030182">
    <property type="term" value="P:neuron differentiation"/>
    <property type="evidence" value="ECO:0007669"/>
    <property type="project" value="TreeGrafter"/>
</dbReference>
<dbReference type="SUPFAM" id="SSF57716">
    <property type="entry name" value="Glucocorticoid receptor-like (DNA-binding domain)"/>
    <property type="match status" value="2"/>
</dbReference>
<evidence type="ECO:0000313" key="15">
    <source>
        <dbReference type="EMBL" id="CAL5139457.1"/>
    </source>
</evidence>
<evidence type="ECO:0000256" key="4">
    <source>
        <dbReference type="ARBA" id="ARBA00022833"/>
    </source>
</evidence>
<dbReference type="SUPFAM" id="SSF46689">
    <property type="entry name" value="Homeodomain-like"/>
    <property type="match status" value="1"/>
</dbReference>
<sequence length="465" mass="51255">MSAILGGSSRLSHDVNPYFPDTRRSSSTFVGGPSSYSEEISPHSSNLNEGENFAPEKTADPLRLNSKDVYSYPTCTRCQQSILDHYLYRIRGQTWHESCAVCSVCSAELVEVCFVHEGALYCRRDYDRLHATRCVNCRQPMRSHELFMRAQYPPSKSSGSATSDHVRPSLIFHVSCFVCSVCQQPLAAGDPYGIDRDNHLPLCRTHFLQNRLPTVGNTTVTPVPPVLTQTSRQSQPNSVSERSPIAERQKANETRSTTTIAGHCAATSSPAVAETSFNSTALSACDLSWHTNSSAALSNFQTSSTSNFGSNKRIRTSLTDEQRFHLQKSYEVTPRPSKDAREALANELGVPTRVVQVWFQNQRARDKRAVSQHSTRASRLTWSRPPTEATQRTLLSQPSPGTYTPSPHTSVESGPYPEFGGFSNDSSRALDSDVLMGAHNGDTQPWMPASDAVWLVGTGTESSIR</sequence>
<feature type="domain" description="LIM zinc-binding" evidence="13">
    <location>
        <begin position="73"/>
        <end position="132"/>
    </location>
</feature>
<dbReference type="GO" id="GO:0005634">
    <property type="term" value="C:nucleus"/>
    <property type="evidence" value="ECO:0007669"/>
    <property type="project" value="UniProtKB-SubCell"/>
</dbReference>
<dbReference type="EMBL" id="CAXLJL010000601">
    <property type="protein sequence ID" value="CAL5139457.1"/>
    <property type="molecule type" value="Genomic_DNA"/>
</dbReference>
<keyword evidence="4 10" id="KW-0862">Zinc</keyword>
<feature type="compositionally biased region" description="Polar residues" evidence="12">
    <location>
        <begin position="371"/>
        <end position="381"/>
    </location>
</feature>
<dbReference type="InterPro" id="IPR001356">
    <property type="entry name" value="HD"/>
</dbReference>
<feature type="compositionally biased region" description="Low complexity" evidence="12">
    <location>
        <begin position="33"/>
        <end position="45"/>
    </location>
</feature>
<feature type="domain" description="Homeobox" evidence="14">
    <location>
        <begin position="309"/>
        <end position="369"/>
    </location>
</feature>
<gene>
    <name evidence="15" type="ORF">CDAUBV1_LOCUS14496</name>
</gene>
<reference evidence="15" key="1">
    <citation type="submission" date="2024-06" db="EMBL/GenBank/DDBJ databases">
        <authorList>
            <person name="Liu X."/>
            <person name="Lenzi L."/>
            <person name="Haldenby T S."/>
            <person name="Uol C."/>
        </authorList>
    </citation>
    <scope>NUCLEOTIDE SEQUENCE</scope>
</reference>
<dbReference type="Proteomes" id="UP001497525">
    <property type="component" value="Unassembled WGS sequence"/>
</dbReference>
<dbReference type="InterPro" id="IPR050453">
    <property type="entry name" value="LIM_Homeobox_TF"/>
</dbReference>
<dbReference type="InterPro" id="IPR017970">
    <property type="entry name" value="Homeobox_CS"/>
</dbReference>
<dbReference type="PANTHER" id="PTHR24208">
    <property type="entry name" value="LIM/HOMEOBOX PROTEIN LHX"/>
    <property type="match status" value="1"/>
</dbReference>
<keyword evidence="7 9" id="KW-0371">Homeobox</keyword>
<name>A0AAV2TSN7_CALDB</name>
<comment type="caution">
    <text evidence="15">The sequence shown here is derived from an EMBL/GenBank/DDBJ whole genome shotgun (WGS) entry which is preliminary data.</text>
</comment>
<evidence type="ECO:0000256" key="9">
    <source>
        <dbReference type="PROSITE-ProRule" id="PRU00108"/>
    </source>
</evidence>
<dbReference type="SMART" id="SM00389">
    <property type="entry name" value="HOX"/>
    <property type="match status" value="1"/>
</dbReference>